<comment type="caution">
    <text evidence="1">The sequence shown here is derived from an EMBL/GenBank/DDBJ whole genome shotgun (WGS) entry which is preliminary data.</text>
</comment>
<evidence type="ECO:0000313" key="1">
    <source>
        <dbReference type="EMBL" id="GFP99022.1"/>
    </source>
</evidence>
<evidence type="ECO:0000313" key="2">
    <source>
        <dbReference type="Proteomes" id="UP000653305"/>
    </source>
</evidence>
<protein>
    <submittedName>
        <fullName evidence="1">Uncharacterized protein</fullName>
    </submittedName>
</protein>
<dbReference type="Proteomes" id="UP000653305">
    <property type="component" value="Unassembled WGS sequence"/>
</dbReference>
<reference evidence="1" key="1">
    <citation type="submission" date="2020-07" db="EMBL/GenBank/DDBJ databases">
        <title>Ethylene signaling mediates host invasion by parasitic plants.</title>
        <authorList>
            <person name="Yoshida S."/>
        </authorList>
    </citation>
    <scope>NUCLEOTIDE SEQUENCE</scope>
    <source>
        <strain evidence="1">Okayama</strain>
    </source>
</reference>
<sequence>MGGGVPLFLSDGCAQLSPRLTSLWEHTTTLQFPMGKSVIAAYHASQIVKILMARFRGQMLFVSLISDSPPNISNFSSKRMKGIDNHLK</sequence>
<name>A0A830CL93_9LAMI</name>
<accession>A0A830CL93</accession>
<organism evidence="1 2">
    <name type="scientific">Phtheirospermum japonicum</name>
    <dbReference type="NCBI Taxonomy" id="374723"/>
    <lineage>
        <taxon>Eukaryota</taxon>
        <taxon>Viridiplantae</taxon>
        <taxon>Streptophyta</taxon>
        <taxon>Embryophyta</taxon>
        <taxon>Tracheophyta</taxon>
        <taxon>Spermatophyta</taxon>
        <taxon>Magnoliopsida</taxon>
        <taxon>eudicotyledons</taxon>
        <taxon>Gunneridae</taxon>
        <taxon>Pentapetalae</taxon>
        <taxon>asterids</taxon>
        <taxon>lamiids</taxon>
        <taxon>Lamiales</taxon>
        <taxon>Orobanchaceae</taxon>
        <taxon>Orobanchaceae incertae sedis</taxon>
        <taxon>Phtheirospermum</taxon>
    </lineage>
</organism>
<dbReference type="EMBL" id="BMAC01000554">
    <property type="protein sequence ID" value="GFP99022.1"/>
    <property type="molecule type" value="Genomic_DNA"/>
</dbReference>
<gene>
    <name evidence="1" type="ORF">PHJA_002046100</name>
</gene>
<keyword evidence="2" id="KW-1185">Reference proteome</keyword>
<dbReference type="AlphaFoldDB" id="A0A830CL93"/>
<proteinExistence type="predicted"/>